<dbReference type="PATRIC" id="fig|413882.6.peg.946"/>
<evidence type="ECO:0000259" key="17">
    <source>
        <dbReference type="PROSITE" id="PS50109"/>
    </source>
</evidence>
<dbReference type="PROSITE" id="PS50112">
    <property type="entry name" value="PAS"/>
    <property type="match status" value="1"/>
</dbReference>
<evidence type="ECO:0000313" key="22">
    <source>
        <dbReference type="Proteomes" id="UP000035352"/>
    </source>
</evidence>
<dbReference type="PROSITE" id="PS50113">
    <property type="entry name" value="PAC"/>
    <property type="match status" value="1"/>
</dbReference>
<dbReference type="PROSITE" id="PS50109">
    <property type="entry name" value="HIS_KIN"/>
    <property type="match status" value="1"/>
</dbReference>
<dbReference type="SMART" id="SM00091">
    <property type="entry name" value="PAS"/>
    <property type="match status" value="2"/>
</dbReference>
<dbReference type="Pfam" id="PF01627">
    <property type="entry name" value="Hpt"/>
    <property type="match status" value="1"/>
</dbReference>
<evidence type="ECO:0000256" key="3">
    <source>
        <dbReference type="ARBA" id="ARBA00022553"/>
    </source>
</evidence>
<comment type="subunit">
    <text evidence="12">At low DSF concentrations, interacts with RpfF.</text>
</comment>
<dbReference type="CDD" id="cd00082">
    <property type="entry name" value="HisKA"/>
    <property type="match status" value="1"/>
</dbReference>
<name>A0A0G3BHX1_9BURK</name>
<evidence type="ECO:0000256" key="10">
    <source>
        <dbReference type="ARBA" id="ARBA00023026"/>
    </source>
</evidence>
<dbReference type="Gene3D" id="1.20.120.160">
    <property type="entry name" value="HPT domain"/>
    <property type="match status" value="1"/>
</dbReference>
<dbReference type="SUPFAM" id="SSF55785">
    <property type="entry name" value="PYP-like sensor domain (PAS domain)"/>
    <property type="match status" value="2"/>
</dbReference>
<dbReference type="GO" id="GO:0000155">
    <property type="term" value="F:phosphorelay sensor kinase activity"/>
    <property type="evidence" value="ECO:0007669"/>
    <property type="project" value="InterPro"/>
</dbReference>
<evidence type="ECO:0000256" key="6">
    <source>
        <dbReference type="ARBA" id="ARBA00022741"/>
    </source>
</evidence>
<feature type="domain" description="Histidine kinase" evidence="17">
    <location>
        <begin position="312"/>
        <end position="534"/>
    </location>
</feature>
<evidence type="ECO:0000256" key="9">
    <source>
        <dbReference type="ARBA" id="ARBA00023012"/>
    </source>
</evidence>
<dbReference type="CDD" id="cd16922">
    <property type="entry name" value="HATPase_EvgS-ArcB-TorS-like"/>
    <property type="match status" value="1"/>
</dbReference>
<comment type="function">
    <text evidence="11">Member of the two-component regulatory system BvgS/BvgA. Phosphorylates BvgA via a four-step phosphorelay in response to environmental signals.</text>
</comment>
<keyword evidence="8" id="KW-0067">ATP-binding</keyword>
<dbReference type="Pfam" id="PF00512">
    <property type="entry name" value="HisKA"/>
    <property type="match status" value="1"/>
</dbReference>
<evidence type="ECO:0000256" key="8">
    <source>
        <dbReference type="ARBA" id="ARBA00022840"/>
    </source>
</evidence>
<feature type="domain" description="Response regulatory" evidence="18">
    <location>
        <begin position="552"/>
        <end position="672"/>
    </location>
</feature>
<feature type="coiled-coil region" evidence="16">
    <location>
        <begin position="285"/>
        <end position="312"/>
    </location>
</feature>
<evidence type="ECO:0000256" key="7">
    <source>
        <dbReference type="ARBA" id="ARBA00022777"/>
    </source>
</evidence>
<dbReference type="Proteomes" id="UP000035352">
    <property type="component" value="Chromosome"/>
</dbReference>
<evidence type="ECO:0000256" key="2">
    <source>
        <dbReference type="ARBA" id="ARBA00012438"/>
    </source>
</evidence>
<feature type="modified residue" description="4-aspartylphosphate" evidence="15">
    <location>
        <position position="606"/>
    </location>
</feature>
<feature type="modified residue" description="4-aspartylphosphate" evidence="15">
    <location>
        <position position="740"/>
    </location>
</feature>
<dbReference type="SUPFAM" id="SSF55874">
    <property type="entry name" value="ATPase domain of HSP90 chaperone/DNA topoisomerase II/histidine kinase"/>
    <property type="match status" value="1"/>
</dbReference>
<reference evidence="21 22" key="1">
    <citation type="submission" date="2015-05" db="EMBL/GenBank/DDBJ databases">
        <authorList>
            <person name="Tang B."/>
            <person name="Yu Y."/>
        </authorList>
    </citation>
    <scope>NUCLEOTIDE SEQUENCE [LARGE SCALE GENOMIC DNA]</scope>
    <source>
        <strain evidence="21 22">DSM 7029</strain>
    </source>
</reference>
<evidence type="ECO:0000256" key="14">
    <source>
        <dbReference type="ARBA" id="ARBA00070152"/>
    </source>
</evidence>
<dbReference type="Pfam" id="PF08447">
    <property type="entry name" value="PAS_3"/>
    <property type="match status" value="1"/>
</dbReference>
<keyword evidence="10" id="KW-0843">Virulence</keyword>
<keyword evidence="5" id="KW-0732">Signal</keyword>
<dbReference type="InterPro" id="IPR003594">
    <property type="entry name" value="HATPase_dom"/>
</dbReference>
<dbReference type="GO" id="GO:0005886">
    <property type="term" value="C:plasma membrane"/>
    <property type="evidence" value="ECO:0007669"/>
    <property type="project" value="UniProtKB-SubCell"/>
</dbReference>
<evidence type="ECO:0000256" key="11">
    <source>
        <dbReference type="ARBA" id="ARBA00058004"/>
    </source>
</evidence>
<dbReference type="AlphaFoldDB" id="A0A0G3BHX1"/>
<dbReference type="STRING" id="413882.AAW51_0892"/>
<evidence type="ECO:0000256" key="15">
    <source>
        <dbReference type="PROSITE-ProRule" id="PRU00169"/>
    </source>
</evidence>
<dbReference type="EC" id="2.7.13.3" evidence="2"/>
<dbReference type="InterPro" id="IPR000014">
    <property type="entry name" value="PAS"/>
</dbReference>
<keyword evidence="9" id="KW-0902">Two-component regulatory system</keyword>
<dbReference type="FunFam" id="3.30.565.10:FF:000010">
    <property type="entry name" value="Sensor histidine kinase RcsC"/>
    <property type="match status" value="1"/>
</dbReference>
<evidence type="ECO:0000256" key="1">
    <source>
        <dbReference type="ARBA" id="ARBA00000085"/>
    </source>
</evidence>
<dbReference type="PANTHER" id="PTHR45339:SF5">
    <property type="entry name" value="HISTIDINE KINASE"/>
    <property type="match status" value="1"/>
</dbReference>
<dbReference type="Gene3D" id="1.10.287.130">
    <property type="match status" value="1"/>
</dbReference>
<dbReference type="Pfam" id="PF00072">
    <property type="entry name" value="Response_reg"/>
    <property type="match status" value="2"/>
</dbReference>
<dbReference type="SMART" id="SM00388">
    <property type="entry name" value="HisKA"/>
    <property type="match status" value="1"/>
</dbReference>
<evidence type="ECO:0000256" key="4">
    <source>
        <dbReference type="ARBA" id="ARBA00022679"/>
    </source>
</evidence>
<dbReference type="Gene3D" id="3.30.450.20">
    <property type="entry name" value="PAS domain"/>
    <property type="match status" value="2"/>
</dbReference>
<dbReference type="InterPro" id="IPR003661">
    <property type="entry name" value="HisK_dim/P_dom"/>
</dbReference>
<keyword evidence="3 15" id="KW-0597">Phosphoprotein</keyword>
<dbReference type="Gene3D" id="3.40.50.2300">
    <property type="match status" value="2"/>
</dbReference>
<dbReference type="EMBL" id="CP011371">
    <property type="protein sequence ID" value="AKJ27583.1"/>
    <property type="molecule type" value="Genomic_DNA"/>
</dbReference>
<dbReference type="InterPro" id="IPR035965">
    <property type="entry name" value="PAS-like_dom_sf"/>
</dbReference>
<keyword evidence="7 21" id="KW-0418">Kinase</keyword>
<dbReference type="SUPFAM" id="SSF47226">
    <property type="entry name" value="Histidine-containing phosphotransfer domain, HPT domain"/>
    <property type="match status" value="1"/>
</dbReference>
<gene>
    <name evidence="21" type="ORF">AAW51_0892</name>
</gene>
<dbReference type="NCBIfam" id="TIGR00229">
    <property type="entry name" value="sensory_box"/>
    <property type="match status" value="1"/>
</dbReference>
<dbReference type="InterPro" id="IPR000700">
    <property type="entry name" value="PAS-assoc_C"/>
</dbReference>
<evidence type="ECO:0000259" key="19">
    <source>
        <dbReference type="PROSITE" id="PS50112"/>
    </source>
</evidence>
<dbReference type="Pfam" id="PF02518">
    <property type="entry name" value="HATPase_c"/>
    <property type="match status" value="1"/>
</dbReference>
<dbReference type="CDD" id="cd00130">
    <property type="entry name" value="PAS"/>
    <property type="match status" value="1"/>
</dbReference>
<dbReference type="GO" id="GO:0005524">
    <property type="term" value="F:ATP binding"/>
    <property type="evidence" value="ECO:0007669"/>
    <property type="project" value="UniProtKB-KW"/>
</dbReference>
<dbReference type="InterPro" id="IPR011006">
    <property type="entry name" value="CheY-like_superfamily"/>
</dbReference>
<dbReference type="InterPro" id="IPR004358">
    <property type="entry name" value="Sig_transdc_His_kin-like_C"/>
</dbReference>
<dbReference type="InterPro" id="IPR036097">
    <property type="entry name" value="HisK_dim/P_sf"/>
</dbReference>
<organism evidence="21 22">
    <name type="scientific">Caldimonas brevitalea</name>
    <dbReference type="NCBI Taxonomy" id="413882"/>
    <lineage>
        <taxon>Bacteria</taxon>
        <taxon>Pseudomonadati</taxon>
        <taxon>Pseudomonadota</taxon>
        <taxon>Betaproteobacteria</taxon>
        <taxon>Burkholderiales</taxon>
        <taxon>Sphaerotilaceae</taxon>
        <taxon>Caldimonas</taxon>
    </lineage>
</organism>
<dbReference type="InterPro" id="IPR036641">
    <property type="entry name" value="HPT_dom_sf"/>
</dbReference>
<sequence length="948" mass="103231">MRQLARCLTHRPLWLDRLRQLATREPPAVDLQAQEALKQANARLTVALSAVRASVWAYDARRGTLEWDPRGAELYGHDLNGDPQAWENSLASDHAADVVQRWRSYLADPACDTFDMEYAIQHPRLGVRQIRCVGRNERDANGQLVQAIGLDLDVTEERSTAQRAEEMANRLQLAVTASGLGIWTVDVLTGTTEWNEALYRLYGEDPARFRPTPTTWEDRLHPDDRDRVRAMAARTLSGEPVDVDEHRILRADGEVRTVRMMLRHLRTPRGRTLRVVGATFDVTEQHRATEAIDRARAAAEEANRLKSEFLANMSHEIRTPMNAIIGMTELALQGELPAREQQHVAKANAAARNLLGVLNDILDFSKIEAGKLAVEQARFSLHEVLERVADVVALQAGEKGLELVFDLPVSLPCELLGDPHRLAQVLVNLIANAIKFTPSGRVVVRASICQDDDGTHPRLRFEVEDTGIGLDPAQQQRLFQPFSQADTSITRRFGGTGLGLVICRRLLELMGGTIGVRSTPGGGSTFWFDLPAARLEPPPPPLVAPRASAGWTVLVVDDDPVARDALTRLVQGLGHRALAAASADEARALWRQGAGVGTGPLVLLIDAGLQQRAGLELASEGARSAPPVRVLLTYRPHEYATLRREVAALAVQASLPKPVLPLRLHEALDAPAPRSGTAPGRLPGPALHGMKVLLAEDNPLNRELAIELLRRAGVQLQTVESGAEAIEAVQREAFDAVLMDLQMPGMDGYEATRRIRALGGPFAFLPIIAMTAHAMAGDRERSLAAGMDDHLAKPIDTAMLLRTLHRWGGPRREADLTTGAMRWSETIEAGPQVLDVDAGVRGCGDSPAVFQRALQRFVELYEDDAVAPSQEPSAQHIAAHSLKGVAGSLGMRALYELALHADLSCRGGAALQPAECERLNAALQQAREAARGYLMARGAAPGGLSSPR</sequence>
<dbReference type="Gene3D" id="3.30.565.10">
    <property type="entry name" value="Histidine kinase-like ATPase, C-terminal domain"/>
    <property type="match status" value="1"/>
</dbReference>
<evidence type="ECO:0000256" key="5">
    <source>
        <dbReference type="ARBA" id="ARBA00022729"/>
    </source>
</evidence>
<evidence type="ECO:0000256" key="13">
    <source>
        <dbReference type="ARBA" id="ARBA00068150"/>
    </source>
</evidence>
<evidence type="ECO:0000256" key="12">
    <source>
        <dbReference type="ARBA" id="ARBA00064003"/>
    </source>
</evidence>
<dbReference type="PANTHER" id="PTHR45339">
    <property type="entry name" value="HYBRID SIGNAL TRANSDUCTION HISTIDINE KINASE J"/>
    <property type="match status" value="1"/>
</dbReference>
<dbReference type="InterPro" id="IPR036890">
    <property type="entry name" value="HATPase_C_sf"/>
</dbReference>
<feature type="domain" description="PAS" evidence="19">
    <location>
        <begin position="167"/>
        <end position="239"/>
    </location>
</feature>
<dbReference type="InterPro" id="IPR001789">
    <property type="entry name" value="Sig_transdc_resp-reg_receiver"/>
</dbReference>
<dbReference type="CDD" id="cd17546">
    <property type="entry name" value="REC_hyHK_CKI1_RcsC-like"/>
    <property type="match status" value="1"/>
</dbReference>
<dbReference type="SMART" id="SM00448">
    <property type="entry name" value="REC"/>
    <property type="match status" value="2"/>
</dbReference>
<dbReference type="InterPro" id="IPR005467">
    <property type="entry name" value="His_kinase_dom"/>
</dbReference>
<feature type="domain" description="PAC" evidence="20">
    <location>
        <begin position="242"/>
        <end position="294"/>
    </location>
</feature>
<evidence type="ECO:0000259" key="20">
    <source>
        <dbReference type="PROSITE" id="PS50113"/>
    </source>
</evidence>
<dbReference type="SUPFAM" id="SSF52172">
    <property type="entry name" value="CheY-like"/>
    <property type="match status" value="2"/>
</dbReference>
<evidence type="ECO:0000256" key="16">
    <source>
        <dbReference type="SAM" id="Coils"/>
    </source>
</evidence>
<keyword evidence="4" id="KW-0808">Transferase</keyword>
<evidence type="ECO:0000313" key="21">
    <source>
        <dbReference type="EMBL" id="AKJ27583.1"/>
    </source>
</evidence>
<keyword evidence="6" id="KW-0547">Nucleotide-binding</keyword>
<proteinExistence type="predicted"/>
<dbReference type="InterPro" id="IPR008207">
    <property type="entry name" value="Sig_transdc_His_kin_Hpt_dom"/>
</dbReference>
<dbReference type="InterPro" id="IPR013655">
    <property type="entry name" value="PAS_fold_3"/>
</dbReference>
<dbReference type="SMART" id="SM00387">
    <property type="entry name" value="HATPase_c"/>
    <property type="match status" value="1"/>
</dbReference>
<accession>A0A0G3BHX1</accession>
<dbReference type="Gene3D" id="2.10.70.100">
    <property type="match status" value="1"/>
</dbReference>
<keyword evidence="22" id="KW-1185">Reference proteome</keyword>
<dbReference type="KEGG" id="pbh:AAW51_0892"/>
<dbReference type="FunFam" id="1.10.287.130:FF:000002">
    <property type="entry name" value="Two-component osmosensing histidine kinase"/>
    <property type="match status" value="1"/>
</dbReference>
<dbReference type="PRINTS" id="PR00344">
    <property type="entry name" value="BCTRLSENSOR"/>
</dbReference>
<dbReference type="SUPFAM" id="SSF47384">
    <property type="entry name" value="Homodimeric domain of signal transducing histidine kinase"/>
    <property type="match status" value="1"/>
</dbReference>
<feature type="domain" description="Response regulatory" evidence="18">
    <location>
        <begin position="691"/>
        <end position="808"/>
    </location>
</feature>
<dbReference type="PROSITE" id="PS50110">
    <property type="entry name" value="RESPONSE_REGULATORY"/>
    <property type="match status" value="2"/>
</dbReference>
<keyword evidence="16" id="KW-0175">Coiled coil</keyword>
<evidence type="ECO:0000259" key="18">
    <source>
        <dbReference type="PROSITE" id="PS50110"/>
    </source>
</evidence>
<comment type="catalytic activity">
    <reaction evidence="1">
        <text>ATP + protein L-histidine = ADP + protein N-phospho-L-histidine.</text>
        <dbReference type="EC" id="2.7.13.3"/>
    </reaction>
</comment>
<protein>
    <recommendedName>
        <fullName evidence="13">Sensory/regulatory protein RpfC</fullName>
        <ecNumber evidence="2">2.7.13.3</ecNumber>
    </recommendedName>
    <alternativeName>
        <fullName evidence="14">Virulence sensor protein BvgS</fullName>
    </alternativeName>
</protein>